<protein>
    <submittedName>
        <fullName evidence="2">Uncharacterized protein</fullName>
    </submittedName>
</protein>
<reference evidence="2" key="1">
    <citation type="submission" date="2020-03" db="EMBL/GenBank/DDBJ databases">
        <title>The deep terrestrial virosphere.</title>
        <authorList>
            <person name="Holmfeldt K."/>
            <person name="Nilsson E."/>
            <person name="Simone D."/>
            <person name="Lopez-Fernandez M."/>
            <person name="Wu X."/>
            <person name="de Brujin I."/>
            <person name="Lundin D."/>
            <person name="Andersson A."/>
            <person name="Bertilsson S."/>
            <person name="Dopson M."/>
        </authorList>
    </citation>
    <scope>NUCLEOTIDE SEQUENCE</scope>
    <source>
        <strain evidence="2">MM415A01252</strain>
        <strain evidence="1">MM415B01142</strain>
    </source>
</reference>
<organism evidence="2">
    <name type="scientific">viral metagenome</name>
    <dbReference type="NCBI Taxonomy" id="1070528"/>
    <lineage>
        <taxon>unclassified sequences</taxon>
        <taxon>metagenomes</taxon>
        <taxon>organismal metagenomes</taxon>
    </lineage>
</organism>
<sequence>MKGNCDSYPEIFISTIGKIQFRYNIRKTVRKDIKGNSRECYDYDYVNIDKLTKKNLLYALKDIEGVKEIVENAFINEEI</sequence>
<dbReference type="EMBL" id="MT142294">
    <property type="protein sequence ID" value="QJA77649.1"/>
    <property type="molecule type" value="Genomic_DNA"/>
</dbReference>
<gene>
    <name evidence="2" type="ORF">MM415A01252_0008</name>
    <name evidence="1" type="ORF">MM415B01142_0007</name>
</gene>
<proteinExistence type="predicted"/>
<evidence type="ECO:0000313" key="1">
    <source>
        <dbReference type="EMBL" id="QJA60280.1"/>
    </source>
</evidence>
<evidence type="ECO:0000313" key="2">
    <source>
        <dbReference type="EMBL" id="QJA77649.1"/>
    </source>
</evidence>
<dbReference type="EMBL" id="MT141403">
    <property type="protein sequence ID" value="QJA60280.1"/>
    <property type="molecule type" value="Genomic_DNA"/>
</dbReference>
<name>A0A6M3K779_9ZZZZ</name>
<accession>A0A6M3K779</accession>
<dbReference type="AlphaFoldDB" id="A0A6M3K779"/>